<dbReference type="InterPro" id="IPR018289">
    <property type="entry name" value="MULE_transposase_dom"/>
</dbReference>
<dbReference type="EMBL" id="JBBWWQ010000021">
    <property type="protein sequence ID" value="KAK8914439.1"/>
    <property type="molecule type" value="Genomic_DNA"/>
</dbReference>
<evidence type="ECO:0000313" key="3">
    <source>
        <dbReference type="Proteomes" id="UP001418222"/>
    </source>
</evidence>
<gene>
    <name evidence="2" type="primary">FRS2</name>
    <name evidence="2" type="ORF">KSP39_PZI024489</name>
</gene>
<comment type="caution">
    <text evidence="2">The sequence shown here is derived from an EMBL/GenBank/DDBJ whole genome shotgun (WGS) entry which is preliminary data.</text>
</comment>
<dbReference type="AlphaFoldDB" id="A0AAP0ATV4"/>
<evidence type="ECO:0000259" key="1">
    <source>
        <dbReference type="Pfam" id="PF10551"/>
    </source>
</evidence>
<dbReference type="Pfam" id="PF10551">
    <property type="entry name" value="MULE"/>
    <property type="match status" value="1"/>
</dbReference>
<sequence length="167" mass="19682">MYNSIKAQNVTDHVRNQQKYLVGFQGLYVYQYLQTQQAKDPNFYFSLELGNNEVLRSIFWADSRARNDYIMFEDVIIFDVTYKTNNLSLSFAPFTGVNHHRQSILLGCALLSYETEETFTWLFQQWLMCMFDKAPSAIITDMDYAMYNSIKKGFSKYTSSFLFLAYK</sequence>
<keyword evidence="3" id="KW-1185">Reference proteome</keyword>
<name>A0AAP0ATV4_9ASPA</name>
<dbReference type="Proteomes" id="UP001418222">
    <property type="component" value="Unassembled WGS sequence"/>
</dbReference>
<evidence type="ECO:0000313" key="2">
    <source>
        <dbReference type="EMBL" id="KAK8914439.1"/>
    </source>
</evidence>
<dbReference type="PANTHER" id="PTHR47718">
    <property type="entry name" value="OS01G0519700 PROTEIN"/>
    <property type="match status" value="1"/>
</dbReference>
<proteinExistence type="predicted"/>
<reference evidence="2 3" key="1">
    <citation type="journal article" date="2022" name="Nat. Plants">
        <title>Genomes of leafy and leafless Platanthera orchids illuminate the evolution of mycoheterotrophy.</title>
        <authorList>
            <person name="Li M.H."/>
            <person name="Liu K.W."/>
            <person name="Li Z."/>
            <person name="Lu H.C."/>
            <person name="Ye Q.L."/>
            <person name="Zhang D."/>
            <person name="Wang J.Y."/>
            <person name="Li Y.F."/>
            <person name="Zhong Z.M."/>
            <person name="Liu X."/>
            <person name="Yu X."/>
            <person name="Liu D.K."/>
            <person name="Tu X.D."/>
            <person name="Liu B."/>
            <person name="Hao Y."/>
            <person name="Liao X.Y."/>
            <person name="Jiang Y.T."/>
            <person name="Sun W.H."/>
            <person name="Chen J."/>
            <person name="Chen Y.Q."/>
            <person name="Ai Y."/>
            <person name="Zhai J.W."/>
            <person name="Wu S.S."/>
            <person name="Zhou Z."/>
            <person name="Hsiao Y.Y."/>
            <person name="Wu W.L."/>
            <person name="Chen Y.Y."/>
            <person name="Lin Y.F."/>
            <person name="Hsu J.L."/>
            <person name="Li C.Y."/>
            <person name="Wang Z.W."/>
            <person name="Zhao X."/>
            <person name="Zhong W.Y."/>
            <person name="Ma X.K."/>
            <person name="Ma L."/>
            <person name="Huang J."/>
            <person name="Chen G.Z."/>
            <person name="Huang M.Z."/>
            <person name="Huang L."/>
            <person name="Peng D.H."/>
            <person name="Luo Y.B."/>
            <person name="Zou S.Q."/>
            <person name="Chen S.P."/>
            <person name="Lan S."/>
            <person name="Tsai W.C."/>
            <person name="Van de Peer Y."/>
            <person name="Liu Z.J."/>
        </authorList>
    </citation>
    <scope>NUCLEOTIDE SEQUENCE [LARGE SCALE GENOMIC DNA]</scope>
    <source>
        <strain evidence="2">Lor287</strain>
    </source>
</reference>
<feature type="domain" description="MULE transposase" evidence="1">
    <location>
        <begin position="75"/>
        <end position="158"/>
    </location>
</feature>
<protein>
    <submittedName>
        <fullName evidence="2">Protein FAR1-RELATED SEQUENCE 2</fullName>
    </submittedName>
</protein>
<accession>A0AAP0ATV4</accession>
<organism evidence="2 3">
    <name type="scientific">Platanthera zijinensis</name>
    <dbReference type="NCBI Taxonomy" id="2320716"/>
    <lineage>
        <taxon>Eukaryota</taxon>
        <taxon>Viridiplantae</taxon>
        <taxon>Streptophyta</taxon>
        <taxon>Embryophyta</taxon>
        <taxon>Tracheophyta</taxon>
        <taxon>Spermatophyta</taxon>
        <taxon>Magnoliopsida</taxon>
        <taxon>Liliopsida</taxon>
        <taxon>Asparagales</taxon>
        <taxon>Orchidaceae</taxon>
        <taxon>Orchidoideae</taxon>
        <taxon>Orchideae</taxon>
        <taxon>Orchidinae</taxon>
        <taxon>Platanthera</taxon>
    </lineage>
</organism>